<evidence type="ECO:0000313" key="2">
    <source>
        <dbReference type="Proteomes" id="UP001055879"/>
    </source>
</evidence>
<dbReference type="Proteomes" id="UP001055879">
    <property type="component" value="Linkage Group LG18"/>
</dbReference>
<name>A0ACB8XF41_ARCLA</name>
<evidence type="ECO:0000313" key="1">
    <source>
        <dbReference type="EMBL" id="KAI3665526.1"/>
    </source>
</evidence>
<reference evidence="1 2" key="2">
    <citation type="journal article" date="2022" name="Mol. Ecol. Resour.">
        <title>The genomes of chicory, endive, great burdock and yacon provide insights into Asteraceae paleo-polyploidization history and plant inulin production.</title>
        <authorList>
            <person name="Fan W."/>
            <person name="Wang S."/>
            <person name="Wang H."/>
            <person name="Wang A."/>
            <person name="Jiang F."/>
            <person name="Liu H."/>
            <person name="Zhao H."/>
            <person name="Xu D."/>
            <person name="Zhang Y."/>
        </authorList>
    </citation>
    <scope>NUCLEOTIDE SEQUENCE [LARGE SCALE GENOMIC DNA]</scope>
    <source>
        <strain evidence="2">cv. Niubang</strain>
    </source>
</reference>
<keyword evidence="2" id="KW-1185">Reference proteome</keyword>
<accession>A0ACB8XF41</accession>
<reference evidence="2" key="1">
    <citation type="journal article" date="2022" name="Mol. Ecol. Resour.">
        <title>The genomes of chicory, endive, great burdock and yacon provide insights into Asteraceae palaeo-polyploidization history and plant inulin production.</title>
        <authorList>
            <person name="Fan W."/>
            <person name="Wang S."/>
            <person name="Wang H."/>
            <person name="Wang A."/>
            <person name="Jiang F."/>
            <person name="Liu H."/>
            <person name="Zhao H."/>
            <person name="Xu D."/>
            <person name="Zhang Y."/>
        </authorList>
    </citation>
    <scope>NUCLEOTIDE SEQUENCE [LARGE SCALE GENOMIC DNA]</scope>
    <source>
        <strain evidence="2">cv. Niubang</strain>
    </source>
</reference>
<comment type="caution">
    <text evidence="1">The sequence shown here is derived from an EMBL/GenBank/DDBJ whole genome shotgun (WGS) entry which is preliminary data.</text>
</comment>
<sequence>MSNIWIKEGPKPRLLDFRRKLHALRRASALLSSDLRRRLTVLLHACKPRRYTFTLNSSQKGRCLYEF</sequence>
<organism evidence="1 2">
    <name type="scientific">Arctium lappa</name>
    <name type="common">Greater burdock</name>
    <name type="synonym">Lappa major</name>
    <dbReference type="NCBI Taxonomy" id="4217"/>
    <lineage>
        <taxon>Eukaryota</taxon>
        <taxon>Viridiplantae</taxon>
        <taxon>Streptophyta</taxon>
        <taxon>Embryophyta</taxon>
        <taxon>Tracheophyta</taxon>
        <taxon>Spermatophyta</taxon>
        <taxon>Magnoliopsida</taxon>
        <taxon>eudicotyledons</taxon>
        <taxon>Gunneridae</taxon>
        <taxon>Pentapetalae</taxon>
        <taxon>asterids</taxon>
        <taxon>campanulids</taxon>
        <taxon>Asterales</taxon>
        <taxon>Asteraceae</taxon>
        <taxon>Carduoideae</taxon>
        <taxon>Cardueae</taxon>
        <taxon>Arctiinae</taxon>
        <taxon>Arctium</taxon>
    </lineage>
</organism>
<dbReference type="EMBL" id="CM042064">
    <property type="protein sequence ID" value="KAI3665526.1"/>
    <property type="molecule type" value="Genomic_DNA"/>
</dbReference>
<protein>
    <submittedName>
        <fullName evidence="1">Uncharacterized protein</fullName>
    </submittedName>
</protein>
<gene>
    <name evidence="1" type="ORF">L6452_44153</name>
</gene>
<proteinExistence type="predicted"/>